<dbReference type="OrthoDB" id="1921288at2759"/>
<evidence type="ECO:0000256" key="2">
    <source>
        <dbReference type="ARBA" id="ARBA00004555"/>
    </source>
</evidence>
<evidence type="ECO:0000256" key="3">
    <source>
        <dbReference type="ARBA" id="ARBA00005599"/>
    </source>
</evidence>
<evidence type="ECO:0000256" key="7">
    <source>
        <dbReference type="ARBA" id="ARBA00023054"/>
    </source>
</evidence>
<organism evidence="10">
    <name type="scientific">Blastocystis hominis</name>
    <dbReference type="NCBI Taxonomy" id="12968"/>
    <lineage>
        <taxon>Eukaryota</taxon>
        <taxon>Sar</taxon>
        <taxon>Stramenopiles</taxon>
        <taxon>Bigyra</taxon>
        <taxon>Opalozoa</taxon>
        <taxon>Opalinata</taxon>
        <taxon>Blastocystidae</taxon>
        <taxon>Blastocystis</taxon>
    </lineage>
</organism>
<dbReference type="AlphaFoldDB" id="D8M2X8"/>
<proteinExistence type="inferred from homology"/>
<evidence type="ECO:0000313" key="11">
    <source>
        <dbReference type="Proteomes" id="UP000008312"/>
    </source>
</evidence>
<dbReference type="InParanoid" id="D8M2X8"/>
<evidence type="ECO:0000256" key="9">
    <source>
        <dbReference type="SAM" id="MobiDB-lite"/>
    </source>
</evidence>
<dbReference type="PANTHER" id="PTHR21470:SF2">
    <property type="entry name" value="RAB6-INTERACTING GOLGIN"/>
    <property type="match status" value="1"/>
</dbReference>
<accession>D8M2X8</accession>
<gene>
    <name evidence="10" type="ORF">GSBLH_T00006494001</name>
</gene>
<evidence type="ECO:0000313" key="10">
    <source>
        <dbReference type="EMBL" id="CBK22701.2"/>
    </source>
</evidence>
<comment type="similarity">
    <text evidence="3">Belongs to the GORAB family.</text>
</comment>
<feature type="region of interest" description="Disordered" evidence="9">
    <location>
        <begin position="64"/>
        <end position="90"/>
    </location>
</feature>
<protein>
    <recommendedName>
        <fullName evidence="4">RAB6-interacting golgin</fullName>
    </recommendedName>
</protein>
<sequence length="209" mass="23863">MSSFSKEDAAMFAPLGSAVQQTQLKANPVKPPINEIRDQRKQTEEQRIASLRIEEDLIDLSTLSSSKDKSAKSVGGKNMEGTSEVMKQECDKKQQTMLSTLVEKKKELQKQKEAIEKLNYELQQLDIPVTKEIETLRTKIDSIDRELTRATKIRKQKEMELLQAINTVSELADEKCALTERLRSLMYSFEATKKKKLEELEGELSKLKV</sequence>
<evidence type="ECO:0000256" key="6">
    <source>
        <dbReference type="ARBA" id="ARBA00023034"/>
    </source>
</evidence>
<comment type="subcellular location">
    <subcellularLocation>
        <location evidence="1">Cytoplasm</location>
    </subcellularLocation>
    <subcellularLocation>
        <location evidence="2">Golgi apparatus</location>
    </subcellularLocation>
</comment>
<evidence type="ECO:0000256" key="4">
    <source>
        <dbReference type="ARBA" id="ARBA00014130"/>
    </source>
</evidence>
<keyword evidence="6" id="KW-0333">Golgi apparatus</keyword>
<evidence type="ECO:0000256" key="1">
    <source>
        <dbReference type="ARBA" id="ARBA00004496"/>
    </source>
</evidence>
<evidence type="ECO:0000256" key="5">
    <source>
        <dbReference type="ARBA" id="ARBA00022490"/>
    </source>
</evidence>
<dbReference type="PANTHER" id="PTHR21470">
    <property type="entry name" value="RAB6-INTERACTING PROTEIN GORAB"/>
    <property type="match status" value="1"/>
</dbReference>
<dbReference type="Proteomes" id="UP000008312">
    <property type="component" value="Unassembled WGS sequence"/>
</dbReference>
<dbReference type="RefSeq" id="XP_012896749.1">
    <property type="nucleotide sequence ID" value="XM_013041295.1"/>
</dbReference>
<dbReference type="EMBL" id="FN668650">
    <property type="protein sequence ID" value="CBK22701.2"/>
    <property type="molecule type" value="Genomic_DNA"/>
</dbReference>
<reference evidence="10" key="1">
    <citation type="submission" date="2010-02" db="EMBL/GenBank/DDBJ databases">
        <title>Sequencing and annotation of the Blastocystis hominis genome.</title>
        <authorList>
            <person name="Wincker P."/>
        </authorList>
    </citation>
    <scope>NUCLEOTIDE SEQUENCE</scope>
    <source>
        <strain evidence="10">Singapore isolate B</strain>
    </source>
</reference>
<dbReference type="InterPro" id="IPR007033">
    <property type="entry name" value="GORAB"/>
</dbReference>
<keyword evidence="5" id="KW-0963">Cytoplasm</keyword>
<dbReference type="GeneID" id="24922618"/>
<evidence type="ECO:0000256" key="8">
    <source>
        <dbReference type="SAM" id="Coils"/>
    </source>
</evidence>
<dbReference type="GO" id="GO:0005794">
    <property type="term" value="C:Golgi apparatus"/>
    <property type="evidence" value="ECO:0007669"/>
    <property type="project" value="UniProtKB-SubCell"/>
</dbReference>
<name>D8M2X8_BLAHO</name>
<feature type="region of interest" description="Disordered" evidence="9">
    <location>
        <begin position="22"/>
        <end position="44"/>
    </location>
</feature>
<keyword evidence="7 8" id="KW-0175">Coiled coil</keyword>
<keyword evidence="11" id="KW-1185">Reference proteome</keyword>
<feature type="coiled-coil region" evidence="8">
    <location>
        <begin position="98"/>
        <end position="125"/>
    </location>
</feature>
<feature type="compositionally biased region" description="Basic and acidic residues" evidence="9">
    <location>
        <begin position="35"/>
        <end position="44"/>
    </location>
</feature>
<dbReference type="Pfam" id="PF04949">
    <property type="entry name" value="Transcrip_act"/>
    <property type="match status" value="1"/>
</dbReference>